<feature type="transmembrane region" description="Helical" evidence="5">
    <location>
        <begin position="274"/>
        <end position="290"/>
    </location>
</feature>
<feature type="transmembrane region" description="Helical" evidence="5">
    <location>
        <begin position="234"/>
        <end position="254"/>
    </location>
</feature>
<dbReference type="Proteomes" id="UP001152320">
    <property type="component" value="Chromosome 5"/>
</dbReference>
<evidence type="ECO:0000256" key="3">
    <source>
        <dbReference type="ARBA" id="ARBA00022989"/>
    </source>
</evidence>
<feature type="transmembrane region" description="Helical" evidence="5">
    <location>
        <begin position="404"/>
        <end position="423"/>
    </location>
</feature>
<evidence type="ECO:0000256" key="1">
    <source>
        <dbReference type="ARBA" id="ARBA00004141"/>
    </source>
</evidence>
<dbReference type="Pfam" id="PF13520">
    <property type="entry name" value="AA_permease_2"/>
    <property type="match status" value="1"/>
</dbReference>
<gene>
    <name evidence="6" type="ORF">HOLleu_12306</name>
</gene>
<dbReference type="Gene3D" id="1.20.1740.10">
    <property type="entry name" value="Amino acid/polyamine transporter I"/>
    <property type="match status" value="1"/>
</dbReference>
<protein>
    <submittedName>
        <fullName evidence="6">Cystine/glutamate transporter</fullName>
    </submittedName>
</protein>
<name>A0A9Q1CBE4_HOLLE</name>
<organism evidence="6 7">
    <name type="scientific">Holothuria leucospilota</name>
    <name type="common">Black long sea cucumber</name>
    <name type="synonym">Mertensiothuria leucospilota</name>
    <dbReference type="NCBI Taxonomy" id="206669"/>
    <lineage>
        <taxon>Eukaryota</taxon>
        <taxon>Metazoa</taxon>
        <taxon>Echinodermata</taxon>
        <taxon>Eleutherozoa</taxon>
        <taxon>Echinozoa</taxon>
        <taxon>Holothuroidea</taxon>
        <taxon>Aspidochirotacea</taxon>
        <taxon>Aspidochirotida</taxon>
        <taxon>Holothuriidae</taxon>
        <taxon>Holothuria</taxon>
    </lineage>
</organism>
<feature type="transmembrane region" description="Helical" evidence="5">
    <location>
        <begin position="81"/>
        <end position="102"/>
    </location>
</feature>
<keyword evidence="7" id="KW-1185">Reference proteome</keyword>
<dbReference type="OrthoDB" id="10043817at2759"/>
<dbReference type="PANTHER" id="PTHR11785">
    <property type="entry name" value="AMINO ACID TRANSPORTER"/>
    <property type="match status" value="1"/>
</dbReference>
<dbReference type="InterPro" id="IPR002293">
    <property type="entry name" value="AA/rel_permease1"/>
</dbReference>
<sequence>MSSRTDIFQFGHLGVYRPSNWNKTRNVSTSTTSLFATDANCNTSLEPDLIHVTENNFQQRKLTALSSLDEGRQESLSPPKVFGLSHSFAIVLGSVLTESILFSVNGVHSGTGGLVPALLVWFCCGAISFVGAQCYAEITTTIAENGGEFILIYRTLNPMPAFMQIWFSLLAGTTMVSVTLAMLFSEYAFHVIFRQYGLDLPSHLLKLVAALQLSAVFFLHCVSTKLVARFQVILTSLKFICLSIILVAAVRYIFIGQGVNLPSELMKMESVDTMNILRAFSAASPVLLGWKKLTFVAAEIQNLERNVPLSMSISTILSTIIAICLHLAFAVVLSDQELQADTPVIVLFAVRTMGPLAPLGLLLIMIQALCSMNTGILAGTRTLWAAARESMSPEFWAMLHIHRLSYVPAALTLMTISMPMLFIEKLEQLLFVLGMFRWFPPLLVSAALLAHRWKFPDAHRPFKVPLVFPFILIAFCLLQTVVTFIQHPLAMGICVIGILPAFPLFLFLVKLRRPAILFKLVEKATLFLQKVLLVAHDLKKTR</sequence>
<dbReference type="EMBL" id="JAIZAY010000005">
    <property type="protein sequence ID" value="KAJ8041479.1"/>
    <property type="molecule type" value="Genomic_DNA"/>
</dbReference>
<dbReference type="GO" id="GO:0016020">
    <property type="term" value="C:membrane"/>
    <property type="evidence" value="ECO:0007669"/>
    <property type="project" value="UniProtKB-SubCell"/>
</dbReference>
<dbReference type="InterPro" id="IPR050598">
    <property type="entry name" value="AminoAcid_Transporter"/>
</dbReference>
<evidence type="ECO:0000256" key="5">
    <source>
        <dbReference type="SAM" id="Phobius"/>
    </source>
</evidence>
<keyword evidence="4 5" id="KW-0472">Membrane</keyword>
<feature type="transmembrane region" description="Helical" evidence="5">
    <location>
        <begin position="311"/>
        <end position="333"/>
    </location>
</feature>
<feature type="transmembrane region" description="Helical" evidence="5">
    <location>
        <begin position="204"/>
        <end position="222"/>
    </location>
</feature>
<keyword evidence="2 5" id="KW-0812">Transmembrane</keyword>
<feature type="transmembrane region" description="Helical" evidence="5">
    <location>
        <begin position="462"/>
        <end position="482"/>
    </location>
</feature>
<proteinExistence type="predicted"/>
<reference evidence="6" key="1">
    <citation type="submission" date="2021-10" db="EMBL/GenBank/DDBJ databases">
        <title>Tropical sea cucumber genome reveals ecological adaptation and Cuvierian tubules defense mechanism.</title>
        <authorList>
            <person name="Chen T."/>
        </authorList>
    </citation>
    <scope>NUCLEOTIDE SEQUENCE</scope>
    <source>
        <strain evidence="6">Nanhai2018</strain>
        <tissue evidence="6">Muscle</tissue>
    </source>
</reference>
<evidence type="ECO:0000313" key="6">
    <source>
        <dbReference type="EMBL" id="KAJ8041479.1"/>
    </source>
</evidence>
<comment type="caution">
    <text evidence="6">The sequence shown here is derived from an EMBL/GenBank/DDBJ whole genome shotgun (WGS) entry which is preliminary data.</text>
</comment>
<accession>A0A9Q1CBE4</accession>
<comment type="subcellular location">
    <subcellularLocation>
        <location evidence="1">Membrane</location>
        <topology evidence="1">Multi-pass membrane protein</topology>
    </subcellularLocation>
</comment>
<feature type="transmembrane region" description="Helical" evidence="5">
    <location>
        <begin position="429"/>
        <end position="450"/>
    </location>
</feature>
<feature type="transmembrane region" description="Helical" evidence="5">
    <location>
        <begin position="161"/>
        <end position="184"/>
    </location>
</feature>
<keyword evidence="3 5" id="KW-1133">Transmembrane helix</keyword>
<feature type="transmembrane region" description="Helical" evidence="5">
    <location>
        <begin position="488"/>
        <end position="509"/>
    </location>
</feature>
<evidence type="ECO:0000313" key="7">
    <source>
        <dbReference type="Proteomes" id="UP001152320"/>
    </source>
</evidence>
<dbReference type="AlphaFoldDB" id="A0A9Q1CBE4"/>
<dbReference type="PANTHER" id="PTHR11785:SF516">
    <property type="entry name" value="AMINO ACID PERMEASE_ SLC12A DOMAIN-CONTAINING PROTEIN"/>
    <property type="match status" value="1"/>
</dbReference>
<dbReference type="GO" id="GO:0015179">
    <property type="term" value="F:L-amino acid transmembrane transporter activity"/>
    <property type="evidence" value="ECO:0007669"/>
    <property type="project" value="TreeGrafter"/>
</dbReference>
<evidence type="ECO:0000256" key="2">
    <source>
        <dbReference type="ARBA" id="ARBA00022692"/>
    </source>
</evidence>
<evidence type="ECO:0000256" key="4">
    <source>
        <dbReference type="ARBA" id="ARBA00023136"/>
    </source>
</evidence>
<feature type="transmembrane region" description="Helical" evidence="5">
    <location>
        <begin position="114"/>
        <end position="136"/>
    </location>
</feature>